<dbReference type="RefSeq" id="WP_166174942.1">
    <property type="nucleotide sequence ID" value="NZ_CP045119.1"/>
</dbReference>
<organism evidence="2 3">
    <name type="scientific">Rubrobacter tropicus</name>
    <dbReference type="NCBI Taxonomy" id="2653851"/>
    <lineage>
        <taxon>Bacteria</taxon>
        <taxon>Bacillati</taxon>
        <taxon>Actinomycetota</taxon>
        <taxon>Rubrobacteria</taxon>
        <taxon>Rubrobacterales</taxon>
        <taxon>Rubrobacteraceae</taxon>
        <taxon>Rubrobacter</taxon>
    </lineage>
</organism>
<keyword evidence="1" id="KW-0812">Transmembrane</keyword>
<evidence type="ECO:0000313" key="2">
    <source>
        <dbReference type="EMBL" id="QIN82522.1"/>
    </source>
</evidence>
<dbReference type="AlphaFoldDB" id="A0A6G8Q7W1"/>
<feature type="transmembrane region" description="Helical" evidence="1">
    <location>
        <begin position="137"/>
        <end position="158"/>
    </location>
</feature>
<keyword evidence="1" id="KW-0472">Membrane</keyword>
<evidence type="ECO:0000313" key="3">
    <source>
        <dbReference type="Proteomes" id="UP000501452"/>
    </source>
</evidence>
<protein>
    <submittedName>
        <fullName evidence="2">Uncharacterized protein</fullName>
    </submittedName>
</protein>
<sequence>MLRNVGLVSVAVGVAVTTLLALLLETIVLPPINLFMYDLFAVERAGGAVSFTGDAWNAYMVLSTSLMLGALPVSFLLGGVSAGVVARSRPAINGLTSAAVVVALGFAWLLATALPSLMDPISNPGEVYTRSENLQMLFLWGTAFCAVTPFALLAGYLGGRFGGRRGERAHLNTNP</sequence>
<name>A0A6G8Q7W1_9ACTN</name>
<reference evidence="2 3" key="1">
    <citation type="submission" date="2019-10" db="EMBL/GenBank/DDBJ databases">
        <title>Rubrobacter sp nov SCSIO 52090 isolated from a deep-sea sediment in the South China Sea.</title>
        <authorList>
            <person name="Chen R.W."/>
        </authorList>
    </citation>
    <scope>NUCLEOTIDE SEQUENCE [LARGE SCALE GENOMIC DNA]</scope>
    <source>
        <strain evidence="2 3">SCSIO 52909</strain>
    </source>
</reference>
<keyword evidence="3" id="KW-1185">Reference proteome</keyword>
<feature type="transmembrane region" description="Helical" evidence="1">
    <location>
        <begin position="98"/>
        <end position="117"/>
    </location>
</feature>
<evidence type="ECO:0000256" key="1">
    <source>
        <dbReference type="SAM" id="Phobius"/>
    </source>
</evidence>
<feature type="transmembrane region" description="Helical" evidence="1">
    <location>
        <begin position="7"/>
        <end position="29"/>
    </location>
</feature>
<proteinExistence type="predicted"/>
<dbReference type="KEGG" id="rub:GBA63_07620"/>
<accession>A0A6G8Q7W1</accession>
<feature type="transmembrane region" description="Helical" evidence="1">
    <location>
        <begin position="66"/>
        <end position="86"/>
    </location>
</feature>
<gene>
    <name evidence="2" type="ORF">GBA63_07620</name>
</gene>
<dbReference type="Proteomes" id="UP000501452">
    <property type="component" value="Chromosome"/>
</dbReference>
<keyword evidence="1" id="KW-1133">Transmembrane helix</keyword>
<dbReference type="EMBL" id="CP045119">
    <property type="protein sequence ID" value="QIN82522.1"/>
    <property type="molecule type" value="Genomic_DNA"/>
</dbReference>